<evidence type="ECO:0000256" key="1">
    <source>
        <dbReference type="ARBA" id="ARBA00023015"/>
    </source>
</evidence>
<dbReference type="InterPro" id="IPR050204">
    <property type="entry name" value="AraC_XylS_family_regulators"/>
</dbReference>
<sequence length="340" mass="36863">MLVLDTALLPPSERADAYLTTAVGASGSCVVHHEPGPDGTWWKRMEIWRFGPLTMVAVKGSGTCLRRTAEHLRADALQTVSVITQSAGIGSFAWNGQQQRVPPRGLVLANKTAGYEYGWNGSGQSVAFMVDAQHFGLPDATVRAAIPLVHTSRIMPLLLGQIRALHRDADELSAAPGASDIGESLVALTRALVVSIAADRRTRRTIAEETLLVRVLAYSRAHLKDPDLTPARIAHAHGISLRTLYRLCEDGGLSLEQWVIRRRLEGTRDDLIAPEHAHRTIEAIARSWGFGSPAYFARRFRQAYGLAPSRWRHAGSAAGHVPRPSGPPARGSHPSDGADN</sequence>
<evidence type="ECO:0000259" key="5">
    <source>
        <dbReference type="PROSITE" id="PS01124"/>
    </source>
</evidence>
<dbReference type="InterPro" id="IPR018062">
    <property type="entry name" value="HTH_AraC-typ_CS"/>
</dbReference>
<organism evidence="6 7">
    <name type="scientific">Parafrankia colletiae</name>
    <dbReference type="NCBI Taxonomy" id="573497"/>
    <lineage>
        <taxon>Bacteria</taxon>
        <taxon>Bacillati</taxon>
        <taxon>Actinomycetota</taxon>
        <taxon>Actinomycetes</taxon>
        <taxon>Frankiales</taxon>
        <taxon>Frankiaceae</taxon>
        <taxon>Parafrankia</taxon>
    </lineage>
</organism>
<dbReference type="EMBL" id="MBLM01000145">
    <property type="protein sequence ID" value="OHV31384.1"/>
    <property type="molecule type" value="Genomic_DNA"/>
</dbReference>
<evidence type="ECO:0000313" key="6">
    <source>
        <dbReference type="EMBL" id="OHV31384.1"/>
    </source>
</evidence>
<dbReference type="PANTHER" id="PTHR46796:SF6">
    <property type="entry name" value="ARAC SUBFAMILY"/>
    <property type="match status" value="1"/>
</dbReference>
<evidence type="ECO:0000256" key="3">
    <source>
        <dbReference type="ARBA" id="ARBA00023163"/>
    </source>
</evidence>
<comment type="caution">
    <text evidence="6">The sequence shown here is derived from an EMBL/GenBank/DDBJ whole genome shotgun (WGS) entry which is preliminary data.</text>
</comment>
<dbReference type="GO" id="GO:0043565">
    <property type="term" value="F:sequence-specific DNA binding"/>
    <property type="evidence" value="ECO:0007669"/>
    <property type="project" value="InterPro"/>
</dbReference>
<dbReference type="Pfam" id="PF12833">
    <property type="entry name" value="HTH_18"/>
    <property type="match status" value="1"/>
</dbReference>
<dbReference type="PROSITE" id="PS00041">
    <property type="entry name" value="HTH_ARAC_FAMILY_1"/>
    <property type="match status" value="1"/>
</dbReference>
<dbReference type="PANTHER" id="PTHR46796">
    <property type="entry name" value="HTH-TYPE TRANSCRIPTIONAL ACTIVATOR RHAS-RELATED"/>
    <property type="match status" value="1"/>
</dbReference>
<dbReference type="InterPro" id="IPR020449">
    <property type="entry name" value="Tscrpt_reg_AraC-type_HTH"/>
</dbReference>
<dbReference type="Proteomes" id="UP000179627">
    <property type="component" value="Unassembled WGS sequence"/>
</dbReference>
<keyword evidence="3" id="KW-0804">Transcription</keyword>
<dbReference type="SUPFAM" id="SSF46689">
    <property type="entry name" value="Homeodomain-like"/>
    <property type="match status" value="1"/>
</dbReference>
<evidence type="ECO:0000256" key="4">
    <source>
        <dbReference type="SAM" id="MobiDB-lite"/>
    </source>
</evidence>
<accession>A0A1S1QGH9</accession>
<keyword evidence="1" id="KW-0805">Transcription regulation</keyword>
<name>A0A1S1QGH9_9ACTN</name>
<evidence type="ECO:0000256" key="2">
    <source>
        <dbReference type="ARBA" id="ARBA00023125"/>
    </source>
</evidence>
<dbReference type="SMART" id="SM00342">
    <property type="entry name" value="HTH_ARAC"/>
    <property type="match status" value="1"/>
</dbReference>
<protein>
    <submittedName>
        <fullName evidence="6">AraC family transcriptional regulator</fullName>
    </submittedName>
</protein>
<dbReference type="PROSITE" id="PS01124">
    <property type="entry name" value="HTH_ARAC_FAMILY_2"/>
    <property type="match status" value="1"/>
</dbReference>
<dbReference type="InterPro" id="IPR018060">
    <property type="entry name" value="HTH_AraC"/>
</dbReference>
<dbReference type="RefSeq" id="WP_071088500.1">
    <property type="nucleotide sequence ID" value="NZ_MBLM01000145.1"/>
</dbReference>
<feature type="region of interest" description="Disordered" evidence="4">
    <location>
        <begin position="315"/>
        <end position="340"/>
    </location>
</feature>
<proteinExistence type="predicted"/>
<reference evidence="7" key="1">
    <citation type="submission" date="2016-07" db="EMBL/GenBank/DDBJ databases">
        <title>Sequence Frankia sp. strain CcI1.17.</title>
        <authorList>
            <person name="Ghodhbane-Gtari F."/>
            <person name="Swanson E."/>
            <person name="Gueddou A."/>
            <person name="Morris K."/>
            <person name="Hezbri K."/>
            <person name="Ktari A."/>
            <person name="Nouioui I."/>
            <person name="Abebe-Akele F."/>
            <person name="Simpson S."/>
            <person name="Thomas K."/>
            <person name="Gtari M."/>
            <person name="Tisa L.S."/>
            <person name="Hurst S."/>
        </authorList>
    </citation>
    <scope>NUCLEOTIDE SEQUENCE [LARGE SCALE GENOMIC DNA]</scope>
    <source>
        <strain evidence="7">Cc1.17</strain>
    </source>
</reference>
<keyword evidence="2" id="KW-0238">DNA-binding</keyword>
<dbReference type="OrthoDB" id="3214080at2"/>
<dbReference type="PRINTS" id="PR00032">
    <property type="entry name" value="HTHARAC"/>
</dbReference>
<keyword evidence="7" id="KW-1185">Reference proteome</keyword>
<dbReference type="AlphaFoldDB" id="A0A1S1QGH9"/>
<dbReference type="InterPro" id="IPR009057">
    <property type="entry name" value="Homeodomain-like_sf"/>
</dbReference>
<dbReference type="Gene3D" id="1.10.10.60">
    <property type="entry name" value="Homeodomain-like"/>
    <property type="match status" value="1"/>
</dbReference>
<gene>
    <name evidence="6" type="ORF">CC117_26275</name>
</gene>
<dbReference type="GO" id="GO:0003700">
    <property type="term" value="F:DNA-binding transcription factor activity"/>
    <property type="evidence" value="ECO:0007669"/>
    <property type="project" value="InterPro"/>
</dbReference>
<feature type="domain" description="HTH araC/xylS-type" evidence="5">
    <location>
        <begin position="213"/>
        <end position="314"/>
    </location>
</feature>
<evidence type="ECO:0000313" key="7">
    <source>
        <dbReference type="Proteomes" id="UP000179627"/>
    </source>
</evidence>